<evidence type="ECO:0000256" key="1">
    <source>
        <dbReference type="SAM" id="MobiDB-lite"/>
    </source>
</evidence>
<feature type="transmembrane region" description="Helical" evidence="2">
    <location>
        <begin position="232"/>
        <end position="263"/>
    </location>
</feature>
<feature type="compositionally biased region" description="Low complexity" evidence="1">
    <location>
        <begin position="278"/>
        <end position="314"/>
    </location>
</feature>
<keyword evidence="2" id="KW-0472">Membrane</keyword>
<dbReference type="AlphaFoldDB" id="A0A151LVD5"/>
<dbReference type="VEuPathDB" id="PlasmoDB:PGABG01_0300900"/>
<dbReference type="Gene3D" id="1.20.1070.10">
    <property type="entry name" value="Rhodopsin 7-helix transmembrane proteins"/>
    <property type="match status" value="1"/>
</dbReference>
<dbReference type="GeneID" id="29774495"/>
<dbReference type="Proteomes" id="UP000076004">
    <property type="component" value="Chromosome 3"/>
</dbReference>
<dbReference type="VEuPathDB" id="PlasmoDB:PGSY75_0301700"/>
<proteinExistence type="predicted"/>
<dbReference type="InterPro" id="IPR053019">
    <property type="entry name" value="GATA_zinc_finger"/>
</dbReference>
<dbReference type="KEGG" id="pgab:PGSY75_0301700"/>
<comment type="caution">
    <text evidence="3">The sequence shown here is derived from an EMBL/GenBank/DDBJ whole genome shotgun (WGS) entry which is preliminary data.</text>
</comment>
<dbReference type="EMBL" id="LVLB01000004">
    <property type="protein sequence ID" value="KYO03139.1"/>
    <property type="molecule type" value="Genomic_DNA"/>
</dbReference>
<gene>
    <name evidence="3" type="ORF">PGSY75_0301700</name>
</gene>
<dbReference type="PANTHER" id="PTHR23353">
    <property type="entry name" value="RAB-GAP/TBC-RELATED"/>
    <property type="match status" value="1"/>
</dbReference>
<protein>
    <submittedName>
        <fullName evidence="3">Putative exported protein</fullName>
    </submittedName>
</protein>
<dbReference type="RefSeq" id="XP_018643461.1">
    <property type="nucleotide sequence ID" value="XM_018783878.1"/>
</dbReference>
<feature type="region of interest" description="Disordered" evidence="1">
    <location>
        <begin position="276"/>
        <end position="320"/>
    </location>
</feature>
<keyword evidence="2" id="KW-0812">Transmembrane</keyword>
<evidence type="ECO:0000313" key="4">
    <source>
        <dbReference type="Proteomes" id="UP000076004"/>
    </source>
</evidence>
<organism evidence="3 4">
    <name type="scientific">Plasmodium gaboni</name>
    <dbReference type="NCBI Taxonomy" id="647221"/>
    <lineage>
        <taxon>Eukaryota</taxon>
        <taxon>Sar</taxon>
        <taxon>Alveolata</taxon>
        <taxon>Apicomplexa</taxon>
        <taxon>Aconoidasida</taxon>
        <taxon>Haemosporida</taxon>
        <taxon>Plasmodiidae</taxon>
        <taxon>Plasmodium</taxon>
        <taxon>Plasmodium (Laverania)</taxon>
    </lineage>
</organism>
<accession>A0A151LVD5</accession>
<feature type="transmembrane region" description="Helical" evidence="2">
    <location>
        <begin position="42"/>
        <end position="60"/>
    </location>
</feature>
<sequence length="320" mass="37904">MAKHSQKNLVISFNNKIQCTMKSSSQNVNKSDSKEKLKRCTYFYKVLLCSIFIWICQCFYNNSYYVYKKDGIRYKGKKILGIRINKSLAEMDHRKYHPEYDYDSQENYESYYGVNQYSDESESYKSEDDESEEEYYNNTPRVTVMEPHTENSEVEDNYEKTIVDELNELPNDKKSLILSYIRNGNDNNMQLLPHPNNKQNNQENVSPNRDFFRHFMDFVKGYKLFDSPVLNALLPFLFIAFVYCTITMLVGNVRYIIALYILAKILKMHYDYKHKDNNNNNNKNNNNNNNNNNSNNNNNNSNNNNNNSNNNNNNKSKRKN</sequence>
<name>A0A151LVD5_9APIC</name>
<reference evidence="3 4" key="1">
    <citation type="journal article" date="2016" name="Nat. Commun.">
        <title>Genomes of cryptic chimpanzee Plasmodium species reveal key evolutionary events leading to human malaria.</title>
        <authorList>
            <person name="Sundararaman S.A."/>
            <person name="Plenderleith L.J."/>
            <person name="Liu W."/>
            <person name="Loy D.E."/>
            <person name="Learn G.H."/>
            <person name="Li Y."/>
            <person name="Shaw K.S."/>
            <person name="Ayouba A."/>
            <person name="Peeters M."/>
            <person name="Speede S."/>
            <person name="Shaw G.M."/>
            <person name="Bushman F.D."/>
            <person name="Brisson D."/>
            <person name="Rayner J.C."/>
            <person name="Sharp P.M."/>
            <person name="Hahn B.H."/>
        </authorList>
    </citation>
    <scope>NUCLEOTIDE SEQUENCE [LARGE SCALE GENOMIC DNA]</scope>
    <source>
        <strain evidence="3 4">SY75</strain>
    </source>
</reference>
<evidence type="ECO:0000313" key="3">
    <source>
        <dbReference type="EMBL" id="KYO03139.1"/>
    </source>
</evidence>
<dbReference type="PANTHER" id="PTHR23353:SF23">
    <property type="entry name" value="PROTEIN HAIRLESS"/>
    <property type="match status" value="1"/>
</dbReference>
<keyword evidence="2" id="KW-1133">Transmembrane helix</keyword>
<evidence type="ECO:0000256" key="2">
    <source>
        <dbReference type="SAM" id="Phobius"/>
    </source>
</evidence>